<dbReference type="PANTHER" id="PTHR45626">
    <property type="entry name" value="TRANSCRIPTION TERMINATION FACTOR 2-RELATED"/>
    <property type="match status" value="1"/>
</dbReference>
<proteinExistence type="predicted"/>
<comment type="caution">
    <text evidence="7">The sequence shown here is derived from an EMBL/GenBank/DDBJ whole genome shotgun (WGS) entry which is preliminary data.</text>
</comment>
<evidence type="ECO:0000313" key="8">
    <source>
        <dbReference type="Proteomes" id="UP001302321"/>
    </source>
</evidence>
<dbReference type="InterPro" id="IPR050628">
    <property type="entry name" value="SNF2_RAD54_helicase_TF"/>
</dbReference>
<keyword evidence="4" id="KW-0067">ATP-binding</keyword>
<gene>
    <name evidence="7" type="ORF">QBC36DRAFT_293701</name>
</gene>
<feature type="region of interest" description="Disordered" evidence="5">
    <location>
        <begin position="234"/>
        <end position="253"/>
    </location>
</feature>
<keyword evidence="2" id="KW-0378">Hydrolase</keyword>
<organism evidence="7 8">
    <name type="scientific">Triangularia setosa</name>
    <dbReference type="NCBI Taxonomy" id="2587417"/>
    <lineage>
        <taxon>Eukaryota</taxon>
        <taxon>Fungi</taxon>
        <taxon>Dikarya</taxon>
        <taxon>Ascomycota</taxon>
        <taxon>Pezizomycotina</taxon>
        <taxon>Sordariomycetes</taxon>
        <taxon>Sordariomycetidae</taxon>
        <taxon>Sordariales</taxon>
        <taxon>Podosporaceae</taxon>
        <taxon>Triangularia</taxon>
    </lineage>
</organism>
<name>A0AAN7A3W7_9PEZI</name>
<feature type="domain" description="SNF2 N-terminal" evidence="6">
    <location>
        <begin position="64"/>
        <end position="232"/>
    </location>
</feature>
<evidence type="ECO:0000256" key="4">
    <source>
        <dbReference type="ARBA" id="ARBA00022840"/>
    </source>
</evidence>
<reference evidence="7" key="1">
    <citation type="journal article" date="2023" name="Mol. Phylogenet. Evol.">
        <title>Genome-scale phylogeny and comparative genomics of the fungal order Sordariales.</title>
        <authorList>
            <person name="Hensen N."/>
            <person name="Bonometti L."/>
            <person name="Westerberg I."/>
            <person name="Brannstrom I.O."/>
            <person name="Guillou S."/>
            <person name="Cros-Aarteil S."/>
            <person name="Calhoun S."/>
            <person name="Haridas S."/>
            <person name="Kuo A."/>
            <person name="Mondo S."/>
            <person name="Pangilinan J."/>
            <person name="Riley R."/>
            <person name="LaButti K."/>
            <person name="Andreopoulos B."/>
            <person name="Lipzen A."/>
            <person name="Chen C."/>
            <person name="Yan M."/>
            <person name="Daum C."/>
            <person name="Ng V."/>
            <person name="Clum A."/>
            <person name="Steindorff A."/>
            <person name="Ohm R.A."/>
            <person name="Martin F."/>
            <person name="Silar P."/>
            <person name="Natvig D.O."/>
            <person name="Lalanne C."/>
            <person name="Gautier V."/>
            <person name="Ament-Velasquez S.L."/>
            <person name="Kruys A."/>
            <person name="Hutchinson M.I."/>
            <person name="Powell A.J."/>
            <person name="Barry K."/>
            <person name="Miller A.N."/>
            <person name="Grigoriev I.V."/>
            <person name="Debuchy R."/>
            <person name="Gladieux P."/>
            <person name="Hiltunen Thoren M."/>
            <person name="Johannesson H."/>
        </authorList>
    </citation>
    <scope>NUCLEOTIDE SEQUENCE</scope>
    <source>
        <strain evidence="7">CBS 892.96</strain>
    </source>
</reference>
<dbReference type="InterPro" id="IPR027417">
    <property type="entry name" value="P-loop_NTPase"/>
</dbReference>
<dbReference type="Proteomes" id="UP001302321">
    <property type="component" value="Unassembled WGS sequence"/>
</dbReference>
<evidence type="ECO:0000256" key="3">
    <source>
        <dbReference type="ARBA" id="ARBA00022806"/>
    </source>
</evidence>
<evidence type="ECO:0000259" key="6">
    <source>
        <dbReference type="Pfam" id="PF00176"/>
    </source>
</evidence>
<keyword evidence="8" id="KW-1185">Reference proteome</keyword>
<dbReference type="EMBL" id="MU866366">
    <property type="protein sequence ID" value="KAK4173123.1"/>
    <property type="molecule type" value="Genomic_DNA"/>
</dbReference>
<accession>A0AAN7A3W7</accession>
<dbReference type="AlphaFoldDB" id="A0AAN7A3W7"/>
<dbReference type="Gene3D" id="3.40.50.10810">
    <property type="entry name" value="Tandem AAA-ATPase domain"/>
    <property type="match status" value="1"/>
</dbReference>
<dbReference type="GO" id="GO:0008094">
    <property type="term" value="F:ATP-dependent activity, acting on DNA"/>
    <property type="evidence" value="ECO:0007669"/>
    <property type="project" value="TreeGrafter"/>
</dbReference>
<feature type="non-terminal residue" evidence="7">
    <location>
        <position position="253"/>
    </location>
</feature>
<dbReference type="GO" id="GO:0005634">
    <property type="term" value="C:nucleus"/>
    <property type="evidence" value="ECO:0007669"/>
    <property type="project" value="TreeGrafter"/>
</dbReference>
<evidence type="ECO:0000256" key="5">
    <source>
        <dbReference type="SAM" id="MobiDB-lite"/>
    </source>
</evidence>
<evidence type="ECO:0000313" key="7">
    <source>
        <dbReference type="EMBL" id="KAK4173123.1"/>
    </source>
</evidence>
<dbReference type="InterPro" id="IPR038718">
    <property type="entry name" value="SNF2-like_sf"/>
</dbReference>
<dbReference type="GO" id="GO:0006281">
    <property type="term" value="P:DNA repair"/>
    <property type="evidence" value="ECO:0007669"/>
    <property type="project" value="TreeGrafter"/>
</dbReference>
<dbReference type="GO" id="GO:0004386">
    <property type="term" value="F:helicase activity"/>
    <property type="evidence" value="ECO:0007669"/>
    <property type="project" value="UniProtKB-KW"/>
</dbReference>
<sequence>MLQQEDSIAAGLEMASMPVFNSSEATKVGEQVKQFKGPFCAGRQVQSSGEKFLIKGMKTPLFSYQFAGSGWMVGRGKSEEGPFGGILANSMGLGKALETLACIAGHPPTEEDLEKGLFRTSIVVPANAVSQWIDETYKHGHKMSVAHYKASAKSSTAHIEDSSSWVTSYHEVMMHYPSNEGGNRLMKEKFYRVILDEAHAIKNLKWHTSASCIALTAKYRWALGGTPVHNRVPGTQWGGSIDAEISSRGGSDN</sequence>
<dbReference type="PANTHER" id="PTHR45626:SF17">
    <property type="entry name" value="HELICASE-LIKE TRANSCRIPTION FACTOR"/>
    <property type="match status" value="1"/>
</dbReference>
<protein>
    <submittedName>
        <fullName evidence="7">SNF2 family N-terminal domain-containing protein</fullName>
    </submittedName>
</protein>
<dbReference type="SUPFAM" id="SSF52540">
    <property type="entry name" value="P-loop containing nucleoside triphosphate hydrolases"/>
    <property type="match status" value="1"/>
</dbReference>
<dbReference type="GO" id="GO:0016787">
    <property type="term" value="F:hydrolase activity"/>
    <property type="evidence" value="ECO:0007669"/>
    <property type="project" value="UniProtKB-KW"/>
</dbReference>
<keyword evidence="3" id="KW-0347">Helicase</keyword>
<evidence type="ECO:0000256" key="1">
    <source>
        <dbReference type="ARBA" id="ARBA00022741"/>
    </source>
</evidence>
<dbReference type="CDD" id="cd18008">
    <property type="entry name" value="DEXDc_SHPRH-like"/>
    <property type="match status" value="1"/>
</dbReference>
<reference evidence="7" key="2">
    <citation type="submission" date="2023-05" db="EMBL/GenBank/DDBJ databases">
        <authorList>
            <consortium name="Lawrence Berkeley National Laboratory"/>
            <person name="Steindorff A."/>
            <person name="Hensen N."/>
            <person name="Bonometti L."/>
            <person name="Westerberg I."/>
            <person name="Brannstrom I.O."/>
            <person name="Guillou S."/>
            <person name="Cros-Aarteil S."/>
            <person name="Calhoun S."/>
            <person name="Haridas S."/>
            <person name="Kuo A."/>
            <person name="Mondo S."/>
            <person name="Pangilinan J."/>
            <person name="Riley R."/>
            <person name="Labutti K."/>
            <person name="Andreopoulos B."/>
            <person name="Lipzen A."/>
            <person name="Chen C."/>
            <person name="Yanf M."/>
            <person name="Daum C."/>
            <person name="Ng V."/>
            <person name="Clum A."/>
            <person name="Ohm R."/>
            <person name="Martin F."/>
            <person name="Silar P."/>
            <person name="Natvig D."/>
            <person name="Lalanne C."/>
            <person name="Gautier V."/>
            <person name="Ament-Velasquez S.L."/>
            <person name="Kruys A."/>
            <person name="Hutchinson M.I."/>
            <person name="Powell A.J."/>
            <person name="Barry K."/>
            <person name="Miller A.N."/>
            <person name="Grigoriev I.V."/>
            <person name="Debuchy R."/>
            <person name="Gladieux P."/>
            <person name="Thoren M.H."/>
            <person name="Johannesson H."/>
        </authorList>
    </citation>
    <scope>NUCLEOTIDE SEQUENCE</scope>
    <source>
        <strain evidence="7">CBS 892.96</strain>
    </source>
</reference>
<dbReference type="Pfam" id="PF00176">
    <property type="entry name" value="SNF2-rel_dom"/>
    <property type="match status" value="1"/>
</dbReference>
<evidence type="ECO:0000256" key="2">
    <source>
        <dbReference type="ARBA" id="ARBA00022801"/>
    </source>
</evidence>
<dbReference type="InterPro" id="IPR000330">
    <property type="entry name" value="SNF2_N"/>
</dbReference>
<keyword evidence="1" id="KW-0547">Nucleotide-binding</keyword>
<dbReference type="GO" id="GO:0005524">
    <property type="term" value="F:ATP binding"/>
    <property type="evidence" value="ECO:0007669"/>
    <property type="project" value="UniProtKB-KW"/>
</dbReference>